<dbReference type="InterPro" id="IPR008160">
    <property type="entry name" value="Collagen"/>
</dbReference>
<dbReference type="InterPro" id="IPR050938">
    <property type="entry name" value="Collagen_Structural_Proteins"/>
</dbReference>
<feature type="domain" description="VWFA" evidence="2">
    <location>
        <begin position="122"/>
        <end position="271"/>
    </location>
</feature>
<dbReference type="Pfam" id="PF01391">
    <property type="entry name" value="Collagen"/>
    <property type="match status" value="1"/>
</dbReference>
<dbReference type="CDD" id="cd01450">
    <property type="entry name" value="vWFA_subfamily_ECM"/>
    <property type="match status" value="1"/>
</dbReference>
<dbReference type="PANTHER" id="PTHR37456:SF6">
    <property type="entry name" value="COLLAGEN ALPHA-1(XXIII) CHAIN-LIKE ISOFORM X2"/>
    <property type="match status" value="1"/>
</dbReference>
<dbReference type="InterPro" id="IPR036465">
    <property type="entry name" value="vWFA_dom_sf"/>
</dbReference>
<dbReference type="EMBL" id="OU015566">
    <property type="protein sequence ID" value="CAG5103352.1"/>
    <property type="molecule type" value="Genomic_DNA"/>
</dbReference>
<organism evidence="3 4">
    <name type="scientific">Oikopleura dioica</name>
    <name type="common">Tunicate</name>
    <dbReference type="NCBI Taxonomy" id="34765"/>
    <lineage>
        <taxon>Eukaryota</taxon>
        <taxon>Metazoa</taxon>
        <taxon>Chordata</taxon>
        <taxon>Tunicata</taxon>
        <taxon>Appendicularia</taxon>
        <taxon>Copelata</taxon>
        <taxon>Oikopleuridae</taxon>
        <taxon>Oikopleura</taxon>
    </lineage>
</organism>
<keyword evidence="4" id="KW-1185">Reference proteome</keyword>
<dbReference type="SMART" id="SM00327">
    <property type="entry name" value="VWA"/>
    <property type="match status" value="1"/>
</dbReference>
<proteinExistence type="predicted"/>
<evidence type="ECO:0000313" key="4">
    <source>
        <dbReference type="Proteomes" id="UP001158576"/>
    </source>
</evidence>
<reference evidence="3 4" key="1">
    <citation type="submission" date="2021-04" db="EMBL/GenBank/DDBJ databases">
        <authorList>
            <person name="Bliznina A."/>
        </authorList>
    </citation>
    <scope>NUCLEOTIDE SEQUENCE [LARGE SCALE GENOMIC DNA]</scope>
</reference>
<protein>
    <submittedName>
        <fullName evidence="3">Oidioi.mRNA.OKI2018_I69.chr1.g733.t1.cds</fullName>
    </submittedName>
</protein>
<dbReference type="PANTHER" id="PTHR37456">
    <property type="entry name" value="SI:CH211-266K2.1"/>
    <property type="match status" value="1"/>
</dbReference>
<evidence type="ECO:0000259" key="2">
    <source>
        <dbReference type="PROSITE" id="PS50234"/>
    </source>
</evidence>
<name>A0ABN7SQR5_OIKDI</name>
<evidence type="ECO:0000256" key="1">
    <source>
        <dbReference type="SAM" id="MobiDB-lite"/>
    </source>
</evidence>
<gene>
    <name evidence="3" type="ORF">OKIOD_LOCUS9498</name>
</gene>
<evidence type="ECO:0000313" key="3">
    <source>
        <dbReference type="EMBL" id="CAG5103352.1"/>
    </source>
</evidence>
<dbReference type="Gene3D" id="3.40.50.410">
    <property type="entry name" value="von Willebrand factor, type A domain"/>
    <property type="match status" value="1"/>
</dbReference>
<dbReference type="InterPro" id="IPR002035">
    <property type="entry name" value="VWF_A"/>
</dbReference>
<feature type="region of interest" description="Disordered" evidence="1">
    <location>
        <begin position="350"/>
        <end position="475"/>
    </location>
</feature>
<dbReference type="Proteomes" id="UP001158576">
    <property type="component" value="Chromosome 1"/>
</dbReference>
<sequence length="492" mass="52928">MKITACLQIGLAHGLLQNGGKITRRKRIHQIDIQNDDPESFSSDYSSFVPVTFKDFSSHGPVVSSVSSSDSFDDSDFERDEICSPHIPICEPEMQTCTAEMKKEEDCSCDCVQEPPLPCELDIAVLVDVCSCSIDVWNAMKSYLQTMIKKIDRDFGIGPEKARISIIQYSKDTEVVTNFVEAASYIPDMLINKARNLEMDKFVAQGSYVTNGLKNVIENFADARENSKRVLLTITDGYNHPSVSVADIKGAMKLLHDAMEVDVHTIARGDHSIMTENECAAHMTSAQAVEICKKRAATLRYLNGNDPHIDKYTDAWAAKTFVDNVISLCPKREKEQIHCDCKCPLPTGCQGERGPAGVPGEQGKRGESGCTGEDGLPGEQGPIGPVGPMGVPGRDGQPGFPGPKGEPGKLADHGAHGPRGEKGPAGEQGPKGLPGSSGEPGDCGRQGPPGKSGRCGIKGMPGANGPKGKAGYMDSNELRRQVFAILDQLKPQ</sequence>
<dbReference type="PROSITE" id="PS50234">
    <property type="entry name" value="VWFA"/>
    <property type="match status" value="1"/>
</dbReference>
<dbReference type="SUPFAM" id="SSF53300">
    <property type="entry name" value="vWA-like"/>
    <property type="match status" value="1"/>
</dbReference>
<feature type="compositionally biased region" description="Low complexity" evidence="1">
    <location>
        <begin position="382"/>
        <end position="392"/>
    </location>
</feature>
<feature type="compositionally biased region" description="Basic and acidic residues" evidence="1">
    <location>
        <begin position="406"/>
        <end position="424"/>
    </location>
</feature>
<accession>A0ABN7SQR5</accession>
<dbReference type="Pfam" id="PF00092">
    <property type="entry name" value="VWA"/>
    <property type="match status" value="1"/>
</dbReference>